<name>A0A1F5P4Y9_9BACT</name>
<dbReference type="Proteomes" id="UP000176786">
    <property type="component" value="Unassembled WGS sequence"/>
</dbReference>
<organism evidence="1 2">
    <name type="scientific">Candidatus Doudnabacteria bacterium RIFCSPHIGHO2_02_FULL_46_11</name>
    <dbReference type="NCBI Taxonomy" id="1817832"/>
    <lineage>
        <taxon>Bacteria</taxon>
        <taxon>Candidatus Doudnaibacteriota</taxon>
    </lineage>
</organism>
<comment type="caution">
    <text evidence="1">The sequence shown here is derived from an EMBL/GenBank/DDBJ whole genome shotgun (WGS) entry which is preliminary data.</text>
</comment>
<proteinExistence type="predicted"/>
<protein>
    <submittedName>
        <fullName evidence="1">Uncharacterized protein</fullName>
    </submittedName>
</protein>
<reference evidence="1 2" key="1">
    <citation type="journal article" date="2016" name="Nat. Commun.">
        <title>Thousands of microbial genomes shed light on interconnected biogeochemical processes in an aquifer system.</title>
        <authorList>
            <person name="Anantharaman K."/>
            <person name="Brown C.T."/>
            <person name="Hug L.A."/>
            <person name="Sharon I."/>
            <person name="Castelle C.J."/>
            <person name="Probst A.J."/>
            <person name="Thomas B.C."/>
            <person name="Singh A."/>
            <person name="Wilkins M.J."/>
            <person name="Karaoz U."/>
            <person name="Brodie E.L."/>
            <person name="Williams K.H."/>
            <person name="Hubbard S.S."/>
            <person name="Banfield J.F."/>
        </authorList>
    </citation>
    <scope>NUCLEOTIDE SEQUENCE [LARGE SCALE GENOMIC DNA]</scope>
</reference>
<dbReference type="EMBL" id="MFES01000033">
    <property type="protein sequence ID" value="OGE84854.1"/>
    <property type="molecule type" value="Genomic_DNA"/>
</dbReference>
<gene>
    <name evidence="1" type="ORF">A3J48_03520</name>
</gene>
<sequence>MSKLLSLTFIIIAAIGGIMLGNLYGRRDIANSRPPTVVGELGLPSNIETGSAGYSLKSVPFKNAAGDGIFGAISLLNLGGGRAELEVSVWKLPDQLSDKDFYRLVLFSASREPARELTGFSLSREGTAQVKISLSEISSGQYLVVMPKDSGDLILVSEPVN</sequence>
<evidence type="ECO:0000313" key="2">
    <source>
        <dbReference type="Proteomes" id="UP000176786"/>
    </source>
</evidence>
<evidence type="ECO:0000313" key="1">
    <source>
        <dbReference type="EMBL" id="OGE84854.1"/>
    </source>
</evidence>
<dbReference type="AlphaFoldDB" id="A0A1F5P4Y9"/>
<accession>A0A1F5P4Y9</accession>